<dbReference type="Proteomes" id="UP000295741">
    <property type="component" value="Unassembled WGS sequence"/>
</dbReference>
<dbReference type="AlphaFoldDB" id="A0A4R6IUL2"/>
<name>A0A4R6IUL2_9BACT</name>
<keyword evidence="3" id="KW-1185">Reference proteome</keyword>
<comment type="caution">
    <text evidence="2">The sequence shown here is derived from an EMBL/GenBank/DDBJ whole genome shotgun (WGS) entry which is preliminary data.</text>
</comment>
<evidence type="ECO:0000259" key="1">
    <source>
        <dbReference type="Pfam" id="PF12697"/>
    </source>
</evidence>
<dbReference type="InterPro" id="IPR045889">
    <property type="entry name" value="MES/HNL"/>
</dbReference>
<proteinExistence type="predicted"/>
<organism evidence="2 3">
    <name type="scientific">Sediminibacterium goheungense</name>
    <dbReference type="NCBI Taxonomy" id="1086393"/>
    <lineage>
        <taxon>Bacteria</taxon>
        <taxon>Pseudomonadati</taxon>
        <taxon>Bacteroidota</taxon>
        <taxon>Chitinophagia</taxon>
        <taxon>Chitinophagales</taxon>
        <taxon>Chitinophagaceae</taxon>
        <taxon>Sediminibacterium</taxon>
    </lineage>
</organism>
<evidence type="ECO:0000313" key="3">
    <source>
        <dbReference type="Proteomes" id="UP000295741"/>
    </source>
</evidence>
<evidence type="ECO:0000313" key="2">
    <source>
        <dbReference type="EMBL" id="TDO26299.1"/>
    </source>
</evidence>
<dbReference type="EMBL" id="SNWP01000011">
    <property type="protein sequence ID" value="TDO26299.1"/>
    <property type="molecule type" value="Genomic_DNA"/>
</dbReference>
<gene>
    <name evidence="2" type="ORF">BC659_1605</name>
</gene>
<dbReference type="RefSeq" id="WP_133474161.1">
    <property type="nucleotide sequence ID" value="NZ_SNWP01000011.1"/>
</dbReference>
<protein>
    <submittedName>
        <fullName evidence="2">Pimeloyl-ACP methyl ester carboxylesterase</fullName>
    </submittedName>
</protein>
<dbReference type="Gene3D" id="3.40.50.1820">
    <property type="entry name" value="alpha/beta hydrolase"/>
    <property type="match status" value="1"/>
</dbReference>
<dbReference type="GO" id="GO:0080032">
    <property type="term" value="F:methyl jasmonate esterase activity"/>
    <property type="evidence" value="ECO:0007669"/>
    <property type="project" value="TreeGrafter"/>
</dbReference>
<sequence length="240" mass="27156">MKTFILVHGSWHSAWNWHKLIPMLEAQGHKAIAIDLPGMGRDKTPIQEVTLTMSVDKLCKLIDEAEEKVILVGHSKNGIVISHAAENRPHKIEKLVYLAAYLIPNGKTQAEYSAQDIHGVLKPYVTRYPETGSHTLQAEIYKEGLYHDCEDYITELAKLLLSHESVATGITPMVLSDEHFGSVPRYYIECTEDRAVTPFIQQKMYTETVCKKVYRMASSHSPFFSKPEELCNILEEIAAD</sequence>
<dbReference type="GO" id="GO:0080030">
    <property type="term" value="F:methyl indole-3-acetate esterase activity"/>
    <property type="evidence" value="ECO:0007669"/>
    <property type="project" value="TreeGrafter"/>
</dbReference>
<dbReference type="InterPro" id="IPR029058">
    <property type="entry name" value="AB_hydrolase_fold"/>
</dbReference>
<dbReference type="OrthoDB" id="9112061at2"/>
<dbReference type="PANTHER" id="PTHR10992:SF1086">
    <property type="entry name" value="AB HYDROLASE-1 DOMAIN-CONTAINING PROTEIN"/>
    <property type="match status" value="1"/>
</dbReference>
<dbReference type="PANTHER" id="PTHR10992">
    <property type="entry name" value="METHYLESTERASE FAMILY MEMBER"/>
    <property type="match status" value="1"/>
</dbReference>
<dbReference type="InterPro" id="IPR000073">
    <property type="entry name" value="AB_hydrolase_1"/>
</dbReference>
<accession>A0A4R6IUL2</accession>
<reference evidence="2 3" key="1">
    <citation type="submission" date="2019-03" db="EMBL/GenBank/DDBJ databases">
        <title>Genomic Encyclopedia of Archaeal and Bacterial Type Strains, Phase II (KMG-II): from individual species to whole genera.</title>
        <authorList>
            <person name="Goeker M."/>
        </authorList>
    </citation>
    <scope>NUCLEOTIDE SEQUENCE [LARGE SCALE GENOMIC DNA]</scope>
    <source>
        <strain evidence="2 3">DSM 28323</strain>
    </source>
</reference>
<feature type="domain" description="AB hydrolase-1" evidence="1">
    <location>
        <begin position="5"/>
        <end position="231"/>
    </location>
</feature>
<dbReference type="SUPFAM" id="SSF53474">
    <property type="entry name" value="alpha/beta-Hydrolases"/>
    <property type="match status" value="1"/>
</dbReference>
<dbReference type="Pfam" id="PF12697">
    <property type="entry name" value="Abhydrolase_6"/>
    <property type="match status" value="1"/>
</dbReference>